<evidence type="ECO:0008006" key="3">
    <source>
        <dbReference type="Google" id="ProtNLM"/>
    </source>
</evidence>
<evidence type="ECO:0000313" key="2">
    <source>
        <dbReference type="Proteomes" id="UP000437862"/>
    </source>
</evidence>
<dbReference type="Pfam" id="PF05721">
    <property type="entry name" value="PhyH"/>
    <property type="match status" value="1"/>
</dbReference>
<dbReference type="SUPFAM" id="SSF51197">
    <property type="entry name" value="Clavaminate synthase-like"/>
    <property type="match status" value="1"/>
</dbReference>
<accession>A0ABX6FV90</accession>
<dbReference type="Proteomes" id="UP000437862">
    <property type="component" value="Chromosome"/>
</dbReference>
<protein>
    <recommendedName>
        <fullName evidence="3">Phytanoyl-CoA dioxygenase</fullName>
    </recommendedName>
</protein>
<evidence type="ECO:0000313" key="1">
    <source>
        <dbReference type="EMBL" id="QGZ40621.1"/>
    </source>
</evidence>
<proteinExistence type="predicted"/>
<gene>
    <name evidence="1" type="ORF">GO485_17185</name>
</gene>
<reference evidence="1 2" key="1">
    <citation type="submission" date="2019-12" db="EMBL/GenBank/DDBJ databases">
        <title>Draft Genome Sequences of Six Type Strains of the Genus Massilia.</title>
        <authorList>
            <person name="Miess H."/>
            <person name="Frediansyah A."/>
            <person name="Goeker M."/>
            <person name="Gross H."/>
        </authorList>
    </citation>
    <scope>NUCLEOTIDE SEQUENCE [LARGE SCALE GENOMIC DNA]</scope>
    <source>
        <strain evidence="1 2">DSM 26639</strain>
    </source>
</reference>
<dbReference type="Gene3D" id="2.60.120.620">
    <property type="entry name" value="q2cbj1_9rhob like domain"/>
    <property type="match status" value="1"/>
</dbReference>
<organism evidence="1 2">
    <name type="scientific">Pseudoduganella flava</name>
    <dbReference type="NCBI Taxonomy" id="871742"/>
    <lineage>
        <taxon>Bacteria</taxon>
        <taxon>Pseudomonadati</taxon>
        <taxon>Pseudomonadota</taxon>
        <taxon>Betaproteobacteria</taxon>
        <taxon>Burkholderiales</taxon>
        <taxon>Oxalobacteraceae</taxon>
        <taxon>Telluria group</taxon>
        <taxon>Pseudoduganella</taxon>
    </lineage>
</organism>
<dbReference type="EMBL" id="CP046904">
    <property type="protein sequence ID" value="QGZ40621.1"/>
    <property type="molecule type" value="Genomic_DNA"/>
</dbReference>
<sequence length="302" mass="34019">MRTDMKYARLTPGHGFKPANSFLYYLQRIIVSPPLRGLCVRMFRNWVRVRHGISAPAPAPAQKLLLDRLHAEGYAPLGNVLTDGQCADIHAYFADKTLTDRQDDTSRFTLAAVPPAARLAEYSLHDIIRCPHILSLANDPALLELAERYIGCKPTISQLGVRWSFPTPGRRSDLQTFHRDSEDWRYFKVIVYLTDVGAADGPHVYVRGTHKTRAPVRLKLQTDGEISEEYGAERLITAVGERGFGFAVDTAGVHKGAPPVGTPRLMLQIQYSLFRSYAYVYEPEPYTGSLPFDRYINRLILT</sequence>
<keyword evidence="2" id="KW-1185">Reference proteome</keyword>
<dbReference type="InterPro" id="IPR008775">
    <property type="entry name" value="Phytyl_CoA_dOase-like"/>
</dbReference>
<name>A0ABX6FV90_9BURK</name>